<evidence type="ECO:0000256" key="13">
    <source>
        <dbReference type="ARBA" id="ARBA00052682"/>
    </source>
</evidence>
<evidence type="ECO:0000256" key="7">
    <source>
        <dbReference type="ARBA" id="ARBA00022827"/>
    </source>
</evidence>
<accession>A0A7R9M9G4</accession>
<dbReference type="EMBL" id="OC925286">
    <property type="protein sequence ID" value="CAD7656050.1"/>
    <property type="molecule type" value="Genomic_DNA"/>
</dbReference>
<dbReference type="InterPro" id="IPR017896">
    <property type="entry name" value="4Fe4S_Fe-S-bd"/>
</dbReference>
<dbReference type="InterPro" id="IPR036188">
    <property type="entry name" value="FAD/NAD-bd_sf"/>
</dbReference>
<dbReference type="EC" id="1.5.5.1" evidence="14"/>
<dbReference type="InterPro" id="IPR049398">
    <property type="entry name" value="ETF-QO/FixC_UQ-bd"/>
</dbReference>
<sequence length="608" mass="67738">MYRCVHSVSTKWQPIGDYCHHWKNVLNTTRRQCLSSQPKITTHYSVVPRDTDKRWKDIPMERVVDETDVVIIGGGPAGLSAAIRLKQLANKNQSELRVTLVEKASQIGLHTLSGACIETKALDELIPDWKDKSAPLNTPVTEDIFRFLTEKRGFKIPVLPGFPVYNHGNQVVRLGQLVEWLGIQAEELGVDIYPGIAASEILYDAEGNVCGIATNDVGVRKDGSPKDSFERGMELRAKCTVFAEGCHGSLAKQLYKKFNLRANCEPQSYGIGLKEVWEIEPTLHRPGRVEHTVGWPLEKDTYGGSFLYHLNEDQPLIAVGFVIGLDYTNPYLSPFREFQRFKLHPSVRQYFDSPAAKRIAYGARALNEGGLQSIPKLTFPGGCLIGDSPGFLNMPKIKGTHNAMKSAMVAADSIWDAHSAGSLNIGYEPIEYEKNLRNSWMWKELKAARNVRPSFHSKLGLYGGLVYTGLFYIGLRGHEPWTLKHGGPDHLHLKPANECKPIEYPKPDNKVTFDLLSSVALTNTNHEADQPAHLTLMNDDIPVERNLKVFDGPEGRFCPAGVYEFVPNEGTGGIKLQINAQNCIHCKTCDIKDPSQNINWVTPEGKGS</sequence>
<dbReference type="Pfam" id="PF05187">
    <property type="entry name" value="Fer4_ETF_QO"/>
    <property type="match status" value="1"/>
</dbReference>
<evidence type="ECO:0000256" key="12">
    <source>
        <dbReference type="ARBA" id="ARBA00023075"/>
    </source>
</evidence>
<dbReference type="Gene3D" id="3.30.70.20">
    <property type="match status" value="1"/>
</dbReference>
<proteinExistence type="predicted"/>
<evidence type="ECO:0000256" key="11">
    <source>
        <dbReference type="ARBA" id="ARBA00023014"/>
    </source>
</evidence>
<dbReference type="PRINTS" id="PR00411">
    <property type="entry name" value="PNDRDTASEI"/>
</dbReference>
<keyword evidence="8 14" id="KW-0249">Electron transport</keyword>
<dbReference type="SUPFAM" id="SSF51905">
    <property type="entry name" value="FAD/NAD(P)-binding domain"/>
    <property type="match status" value="1"/>
</dbReference>
<evidence type="ECO:0000256" key="10">
    <source>
        <dbReference type="ARBA" id="ARBA00023004"/>
    </source>
</evidence>
<dbReference type="GO" id="GO:0046872">
    <property type="term" value="F:metal ion binding"/>
    <property type="evidence" value="ECO:0007669"/>
    <property type="project" value="UniProtKB-KW"/>
</dbReference>
<dbReference type="PANTHER" id="PTHR10617:SF107">
    <property type="entry name" value="ELECTRON TRANSFER FLAVOPROTEIN-UBIQUINONE OXIDOREDUCTASE, MITOCHONDRIAL"/>
    <property type="match status" value="1"/>
</dbReference>
<comment type="cofactor">
    <cofactor evidence="14">
        <name>[4Fe-4S] cluster</name>
        <dbReference type="ChEBI" id="CHEBI:49883"/>
    </cofactor>
    <text evidence="14">Binds 1 [4Fe-4S] cluster.</text>
</comment>
<evidence type="ECO:0000256" key="14">
    <source>
        <dbReference type="RuleBase" id="RU366068"/>
    </source>
</evidence>
<name>A0A7R9M9G4_9ACAR</name>
<dbReference type="EMBL" id="CAJPVJ010010461">
    <property type="protein sequence ID" value="CAG2173237.1"/>
    <property type="molecule type" value="Genomic_DNA"/>
</dbReference>
<dbReference type="OrthoDB" id="437331at2759"/>
<keyword evidence="5 14" id="KW-0285">Flavoprotein</keyword>
<evidence type="ECO:0000256" key="5">
    <source>
        <dbReference type="ARBA" id="ARBA00022630"/>
    </source>
</evidence>
<evidence type="ECO:0000256" key="8">
    <source>
        <dbReference type="ARBA" id="ARBA00022982"/>
    </source>
</evidence>
<dbReference type="GO" id="GO:0005743">
    <property type="term" value="C:mitochondrial inner membrane"/>
    <property type="evidence" value="ECO:0007669"/>
    <property type="project" value="TreeGrafter"/>
</dbReference>
<dbReference type="SUPFAM" id="SSF54862">
    <property type="entry name" value="4Fe-4S ferredoxins"/>
    <property type="match status" value="1"/>
</dbReference>
<dbReference type="InterPro" id="IPR007859">
    <property type="entry name" value="ETF-QO/FixX_C"/>
</dbReference>
<keyword evidence="12 14" id="KW-0830">Ubiquinone</keyword>
<evidence type="ECO:0000256" key="1">
    <source>
        <dbReference type="ARBA" id="ARBA00001974"/>
    </source>
</evidence>
<evidence type="ECO:0000256" key="3">
    <source>
        <dbReference type="ARBA" id="ARBA00022448"/>
    </source>
</evidence>
<keyword evidence="10 14" id="KW-0408">Iron</keyword>
<protein>
    <recommendedName>
        <fullName evidence="14">Electron transfer flavoprotein-ubiquinone oxidoreductase</fullName>
        <shortName evidence="14">ETF-QO</shortName>
        <ecNumber evidence="14">1.5.5.1</ecNumber>
    </recommendedName>
</protein>
<evidence type="ECO:0000256" key="4">
    <source>
        <dbReference type="ARBA" id="ARBA00022485"/>
    </source>
</evidence>
<keyword evidence="3 14" id="KW-0813">Transport</keyword>
<keyword evidence="7 14" id="KW-0274">FAD</keyword>
<dbReference type="InterPro" id="IPR040156">
    <property type="entry name" value="ETF-QO"/>
</dbReference>
<keyword evidence="11 14" id="KW-0411">Iron-sulfur</keyword>
<evidence type="ECO:0000313" key="16">
    <source>
        <dbReference type="EMBL" id="CAD7656050.1"/>
    </source>
</evidence>
<feature type="domain" description="4Fe-4S ferredoxin-type" evidence="15">
    <location>
        <begin position="574"/>
        <end position="603"/>
    </location>
</feature>
<evidence type="ECO:0000256" key="9">
    <source>
        <dbReference type="ARBA" id="ARBA00023002"/>
    </source>
</evidence>
<keyword evidence="17" id="KW-1185">Reference proteome</keyword>
<evidence type="ECO:0000256" key="2">
    <source>
        <dbReference type="ARBA" id="ARBA00002819"/>
    </source>
</evidence>
<dbReference type="SUPFAM" id="SSF54373">
    <property type="entry name" value="FAD-linked reductases, C-terminal domain"/>
    <property type="match status" value="1"/>
</dbReference>
<comment type="catalytic activity">
    <reaction evidence="13 14">
        <text>a ubiquinone + reduced [electron-transfer flavoprotein] = a ubiquinol + oxidized [electron-transfer flavoprotein] + H(+)</text>
        <dbReference type="Rhea" id="RHEA:24052"/>
        <dbReference type="Rhea" id="RHEA-COMP:9565"/>
        <dbReference type="Rhea" id="RHEA-COMP:9566"/>
        <dbReference type="Rhea" id="RHEA-COMP:10685"/>
        <dbReference type="Rhea" id="RHEA-COMP:10686"/>
        <dbReference type="ChEBI" id="CHEBI:15378"/>
        <dbReference type="ChEBI" id="CHEBI:16389"/>
        <dbReference type="ChEBI" id="CHEBI:17976"/>
        <dbReference type="ChEBI" id="CHEBI:57692"/>
        <dbReference type="ChEBI" id="CHEBI:58307"/>
        <dbReference type="EC" id="1.5.5.1"/>
    </reaction>
</comment>
<keyword evidence="6 14" id="KW-0479">Metal-binding</keyword>
<dbReference type="GO" id="GO:0004174">
    <property type="term" value="F:electron-transferring-flavoprotein dehydrogenase activity"/>
    <property type="evidence" value="ECO:0007669"/>
    <property type="project" value="UniProtKB-UniRule"/>
</dbReference>
<gene>
    <name evidence="16" type="ORF">ONB1V03_LOCUS12690</name>
</gene>
<dbReference type="Pfam" id="PF07992">
    <property type="entry name" value="Pyr_redox_2"/>
    <property type="match status" value="1"/>
</dbReference>
<dbReference type="Gene3D" id="3.50.50.60">
    <property type="entry name" value="FAD/NAD(P)-binding domain"/>
    <property type="match status" value="1"/>
</dbReference>
<comment type="function">
    <text evidence="2 14">Accepts electrons from ETF and reduces ubiquinone.</text>
</comment>
<dbReference type="GO" id="GO:0051539">
    <property type="term" value="F:4 iron, 4 sulfur cluster binding"/>
    <property type="evidence" value="ECO:0007669"/>
    <property type="project" value="UniProtKB-UniRule"/>
</dbReference>
<dbReference type="InterPro" id="IPR023753">
    <property type="entry name" value="FAD/NAD-binding_dom"/>
</dbReference>
<reference evidence="16" key="1">
    <citation type="submission" date="2020-11" db="EMBL/GenBank/DDBJ databases">
        <authorList>
            <person name="Tran Van P."/>
        </authorList>
    </citation>
    <scope>NUCLEOTIDE SEQUENCE</scope>
</reference>
<comment type="cofactor">
    <cofactor evidence="1 14">
        <name>FAD</name>
        <dbReference type="ChEBI" id="CHEBI:57692"/>
    </cofactor>
</comment>
<feature type="non-terminal residue" evidence="16">
    <location>
        <position position="1"/>
    </location>
</feature>
<dbReference type="PANTHER" id="PTHR10617">
    <property type="entry name" value="ELECTRON TRANSFER FLAVOPROTEIN-UBIQUINONE OXIDOREDUCTASE"/>
    <property type="match status" value="1"/>
</dbReference>
<organism evidence="16">
    <name type="scientific">Oppiella nova</name>
    <dbReference type="NCBI Taxonomy" id="334625"/>
    <lineage>
        <taxon>Eukaryota</taxon>
        <taxon>Metazoa</taxon>
        <taxon>Ecdysozoa</taxon>
        <taxon>Arthropoda</taxon>
        <taxon>Chelicerata</taxon>
        <taxon>Arachnida</taxon>
        <taxon>Acari</taxon>
        <taxon>Acariformes</taxon>
        <taxon>Sarcoptiformes</taxon>
        <taxon>Oribatida</taxon>
        <taxon>Brachypylina</taxon>
        <taxon>Oppioidea</taxon>
        <taxon>Oppiidae</taxon>
        <taxon>Oppiella</taxon>
    </lineage>
</organism>
<dbReference type="Pfam" id="PF21162">
    <property type="entry name" value="ETFQO_UQ-bd"/>
    <property type="match status" value="1"/>
</dbReference>
<evidence type="ECO:0000256" key="6">
    <source>
        <dbReference type="ARBA" id="ARBA00022723"/>
    </source>
</evidence>
<dbReference type="FunFam" id="3.30.70.20:FF:000012">
    <property type="entry name" value="Electron transfer flavoprotein-ubiquinone oxidoreductase, mitochondrial"/>
    <property type="match status" value="1"/>
</dbReference>
<evidence type="ECO:0000259" key="15">
    <source>
        <dbReference type="PROSITE" id="PS51379"/>
    </source>
</evidence>
<evidence type="ECO:0000313" key="17">
    <source>
        <dbReference type="Proteomes" id="UP000728032"/>
    </source>
</evidence>
<keyword evidence="9 14" id="KW-0560">Oxidoreductase</keyword>
<dbReference type="AlphaFoldDB" id="A0A7R9M9G4"/>
<dbReference type="Gene3D" id="3.30.9.90">
    <property type="match status" value="1"/>
</dbReference>
<keyword evidence="4" id="KW-0004">4Fe-4S</keyword>
<dbReference type="PROSITE" id="PS51379">
    <property type="entry name" value="4FE4S_FER_2"/>
    <property type="match status" value="1"/>
</dbReference>
<dbReference type="Proteomes" id="UP000728032">
    <property type="component" value="Unassembled WGS sequence"/>
</dbReference>